<evidence type="ECO:0000313" key="5">
    <source>
        <dbReference type="EMBL" id="GGM72732.1"/>
    </source>
</evidence>
<dbReference type="RefSeq" id="WP_229686697.1">
    <property type="nucleotide sequence ID" value="NZ_BMMK01000029.1"/>
</dbReference>
<name>A0A8J3CC80_9PSEU</name>
<dbReference type="InterPro" id="IPR020845">
    <property type="entry name" value="AMP-binding_CS"/>
</dbReference>
<dbReference type="PANTHER" id="PTHR43201">
    <property type="entry name" value="ACYL-COA SYNTHETASE"/>
    <property type="match status" value="1"/>
</dbReference>
<dbReference type="AlphaFoldDB" id="A0A8J3CC80"/>
<proteinExistence type="inferred from homology"/>
<dbReference type="SUPFAM" id="SSF56801">
    <property type="entry name" value="Acetyl-CoA synthetase-like"/>
    <property type="match status" value="1"/>
</dbReference>
<dbReference type="Gene3D" id="3.40.50.12780">
    <property type="entry name" value="N-terminal domain of ligase-like"/>
    <property type="match status" value="1"/>
</dbReference>
<protein>
    <submittedName>
        <fullName evidence="5">Fatty-acyl-CoA synthase</fullName>
    </submittedName>
</protein>
<dbReference type="InterPro" id="IPR045851">
    <property type="entry name" value="AMP-bd_C_sf"/>
</dbReference>
<dbReference type="InterPro" id="IPR000873">
    <property type="entry name" value="AMP-dep_synth/lig_dom"/>
</dbReference>
<evidence type="ECO:0000313" key="6">
    <source>
        <dbReference type="Proteomes" id="UP000637578"/>
    </source>
</evidence>
<evidence type="ECO:0000256" key="1">
    <source>
        <dbReference type="ARBA" id="ARBA00006432"/>
    </source>
</evidence>
<dbReference type="FunFam" id="3.30.300.30:FF:000008">
    <property type="entry name" value="2,3-dihydroxybenzoate-AMP ligase"/>
    <property type="match status" value="1"/>
</dbReference>
<dbReference type="Pfam" id="PF00501">
    <property type="entry name" value="AMP-binding"/>
    <property type="match status" value="1"/>
</dbReference>
<reference evidence="5" key="1">
    <citation type="journal article" date="2014" name="Int. J. Syst. Evol. Microbiol.">
        <title>Complete genome sequence of Corynebacterium casei LMG S-19264T (=DSM 44701T), isolated from a smear-ripened cheese.</title>
        <authorList>
            <consortium name="US DOE Joint Genome Institute (JGI-PGF)"/>
            <person name="Walter F."/>
            <person name="Albersmeier A."/>
            <person name="Kalinowski J."/>
            <person name="Ruckert C."/>
        </authorList>
    </citation>
    <scope>NUCLEOTIDE SEQUENCE</scope>
    <source>
        <strain evidence="5">CGMCC 4.5737</strain>
    </source>
</reference>
<feature type="domain" description="AMP-binding enzyme C-terminal" evidence="4">
    <location>
        <begin position="465"/>
        <end position="539"/>
    </location>
</feature>
<dbReference type="InterPro" id="IPR042099">
    <property type="entry name" value="ANL_N_sf"/>
</dbReference>
<sequence length="549" mass="59089">MRLQDGGDTRTTWRRTWQAELAAQARAVLTLTRCGVVAPMLPHRLLGVGKGLLHWGLTPPGGYAVGSARHPNRPAIVDERGALTFREVDERTTRLANGLAQQGLEPGDRVGLLCRNHRGFLESLVACAKLGAHVVLLNTGLSAAQTAAVLDYQQVRMVIADAEFDQLLGNTVGVPVVTAWTDGPARGVTLDQLIDKAPADVPPRPDLKGKIIVLTSGTTGTPKGARRPEPPSLAPAAAVFSRIPLRAKQPMLVSAPLFHTWGLAALQFAWVLGSTVVLQRKYEPLAALRAVQEHGCKEWFVVPVMLQRLLEAPAEERQKFDTSSLRVVASSGSALPGPLASRFQDEYGEVLYNLYGSTEVSWASIATPRELSVSPGTAGRPPRGTRLAILDLDGNPLPAGETGRIFVANEMLFDGYTNGAGKEVCSGLMSTGDLGYLDQSGLLHVVGRDDEMIISGGENVYPHAVEDVIAALPDVLETAVVGVPDEEFGQRFAAYVVTKPGSPLVGDDIRAYVRERLARFSVPRDVFFLDALPRNATGKVLKRELREHS</sequence>
<dbReference type="CDD" id="cd04433">
    <property type="entry name" value="AFD_class_I"/>
    <property type="match status" value="1"/>
</dbReference>
<evidence type="ECO:0000256" key="2">
    <source>
        <dbReference type="ARBA" id="ARBA00022598"/>
    </source>
</evidence>
<evidence type="ECO:0000259" key="3">
    <source>
        <dbReference type="Pfam" id="PF00501"/>
    </source>
</evidence>
<dbReference type="Pfam" id="PF13193">
    <property type="entry name" value="AMP-binding_C"/>
    <property type="match status" value="1"/>
</dbReference>
<dbReference type="GO" id="GO:0006631">
    <property type="term" value="P:fatty acid metabolic process"/>
    <property type="evidence" value="ECO:0007669"/>
    <property type="project" value="TreeGrafter"/>
</dbReference>
<reference evidence="5" key="2">
    <citation type="submission" date="2020-09" db="EMBL/GenBank/DDBJ databases">
        <authorList>
            <person name="Sun Q."/>
            <person name="Zhou Y."/>
        </authorList>
    </citation>
    <scope>NUCLEOTIDE SEQUENCE</scope>
    <source>
        <strain evidence="5">CGMCC 4.5737</strain>
    </source>
</reference>
<keyword evidence="2" id="KW-0436">Ligase</keyword>
<comment type="similarity">
    <text evidence="1">Belongs to the ATP-dependent AMP-binding enzyme family.</text>
</comment>
<accession>A0A8J3CC80</accession>
<keyword evidence="6" id="KW-1185">Reference proteome</keyword>
<dbReference type="EMBL" id="BMMK01000029">
    <property type="protein sequence ID" value="GGM72732.1"/>
    <property type="molecule type" value="Genomic_DNA"/>
</dbReference>
<dbReference type="Gene3D" id="3.30.300.30">
    <property type="match status" value="1"/>
</dbReference>
<dbReference type="Proteomes" id="UP000637578">
    <property type="component" value="Unassembled WGS sequence"/>
</dbReference>
<feature type="domain" description="AMP-dependent synthetase/ligase" evidence="3">
    <location>
        <begin position="68"/>
        <end position="416"/>
    </location>
</feature>
<dbReference type="InterPro" id="IPR025110">
    <property type="entry name" value="AMP-bd_C"/>
</dbReference>
<comment type="caution">
    <text evidence="5">The sequence shown here is derived from an EMBL/GenBank/DDBJ whole genome shotgun (WGS) entry which is preliminary data.</text>
</comment>
<dbReference type="GO" id="GO:0031956">
    <property type="term" value="F:medium-chain fatty acid-CoA ligase activity"/>
    <property type="evidence" value="ECO:0007669"/>
    <property type="project" value="TreeGrafter"/>
</dbReference>
<evidence type="ECO:0000259" key="4">
    <source>
        <dbReference type="Pfam" id="PF13193"/>
    </source>
</evidence>
<dbReference type="PROSITE" id="PS00455">
    <property type="entry name" value="AMP_BINDING"/>
    <property type="match status" value="1"/>
</dbReference>
<dbReference type="PANTHER" id="PTHR43201:SF5">
    <property type="entry name" value="MEDIUM-CHAIN ACYL-COA LIGASE ACSF2, MITOCHONDRIAL"/>
    <property type="match status" value="1"/>
</dbReference>
<gene>
    <name evidence="5" type="ORF">GCM10012275_49240</name>
</gene>
<organism evidence="5 6">
    <name type="scientific">Longimycelium tulufanense</name>
    <dbReference type="NCBI Taxonomy" id="907463"/>
    <lineage>
        <taxon>Bacteria</taxon>
        <taxon>Bacillati</taxon>
        <taxon>Actinomycetota</taxon>
        <taxon>Actinomycetes</taxon>
        <taxon>Pseudonocardiales</taxon>
        <taxon>Pseudonocardiaceae</taxon>
        <taxon>Longimycelium</taxon>
    </lineage>
</organism>